<dbReference type="PANTHER" id="PTHR45339:SF1">
    <property type="entry name" value="HYBRID SIGNAL TRANSDUCTION HISTIDINE KINASE J"/>
    <property type="match status" value="1"/>
</dbReference>
<dbReference type="InterPro" id="IPR011006">
    <property type="entry name" value="CheY-like_superfamily"/>
</dbReference>
<dbReference type="InterPro" id="IPR003594">
    <property type="entry name" value="HATPase_dom"/>
</dbReference>
<dbReference type="CDD" id="cd17546">
    <property type="entry name" value="REC_hyHK_CKI1_RcsC-like"/>
    <property type="match status" value="1"/>
</dbReference>
<dbReference type="OrthoDB" id="1834068at2"/>
<dbReference type="Pfam" id="PF00072">
    <property type="entry name" value="Response_reg"/>
    <property type="match status" value="1"/>
</dbReference>
<proteinExistence type="inferred from homology"/>
<dbReference type="KEGG" id="amij:EQM06_04480"/>
<dbReference type="CDD" id="cd00082">
    <property type="entry name" value="HisKA"/>
    <property type="match status" value="1"/>
</dbReference>
<feature type="modified residue" description="Phosphohistidine" evidence="17">
    <location>
        <position position="795"/>
    </location>
</feature>
<dbReference type="FunFam" id="3.30.565.10:FF:000010">
    <property type="entry name" value="Sensor histidine kinase RcsC"/>
    <property type="match status" value="1"/>
</dbReference>
<keyword evidence="10" id="KW-0418">Kinase</keyword>
<keyword evidence="9" id="KW-0547">Nucleotide-binding</keyword>
<dbReference type="Gene3D" id="3.40.50.2300">
    <property type="match status" value="1"/>
</dbReference>
<evidence type="ECO:0000256" key="10">
    <source>
        <dbReference type="ARBA" id="ARBA00022777"/>
    </source>
</evidence>
<evidence type="ECO:0000256" key="12">
    <source>
        <dbReference type="ARBA" id="ARBA00022989"/>
    </source>
</evidence>
<dbReference type="InterPro" id="IPR008207">
    <property type="entry name" value="Sig_transdc_His_kin_Hpt_dom"/>
</dbReference>
<dbReference type="Gene3D" id="1.10.287.130">
    <property type="match status" value="1"/>
</dbReference>
<dbReference type="InterPro" id="IPR001789">
    <property type="entry name" value="Sig_transdc_resp-reg_receiver"/>
</dbReference>
<keyword evidence="11" id="KW-0067">ATP-binding</keyword>
<dbReference type="PANTHER" id="PTHR45339">
    <property type="entry name" value="HYBRID SIGNAL TRANSDUCTION HISTIDINE KINASE J"/>
    <property type="match status" value="1"/>
</dbReference>
<dbReference type="Gene3D" id="1.20.120.160">
    <property type="entry name" value="HPT domain"/>
    <property type="match status" value="1"/>
</dbReference>
<keyword evidence="13" id="KW-0902">Two-component regulatory system</keyword>
<evidence type="ECO:0000256" key="20">
    <source>
        <dbReference type="SAM" id="Phobius"/>
    </source>
</evidence>
<dbReference type="PRINTS" id="PR00344">
    <property type="entry name" value="BCTRLSENSOR"/>
</dbReference>
<feature type="domain" description="Histidine kinase" evidence="21">
    <location>
        <begin position="340"/>
        <end position="561"/>
    </location>
</feature>
<dbReference type="PROSITE" id="PS50110">
    <property type="entry name" value="RESPONSE_REGULATORY"/>
    <property type="match status" value="1"/>
</dbReference>
<dbReference type="GO" id="GO:0000155">
    <property type="term" value="F:phosphorelay sensor kinase activity"/>
    <property type="evidence" value="ECO:0007669"/>
    <property type="project" value="InterPro"/>
</dbReference>
<keyword evidence="6" id="KW-1003">Cell membrane</keyword>
<evidence type="ECO:0000256" key="5">
    <source>
        <dbReference type="ARBA" id="ARBA00018672"/>
    </source>
</evidence>
<dbReference type="SMART" id="SM00448">
    <property type="entry name" value="REC"/>
    <property type="match status" value="1"/>
</dbReference>
<evidence type="ECO:0000256" key="2">
    <source>
        <dbReference type="ARBA" id="ARBA00004651"/>
    </source>
</evidence>
<dbReference type="Gene3D" id="3.30.450.20">
    <property type="entry name" value="PAS domain"/>
    <property type="match status" value="2"/>
</dbReference>
<dbReference type="SMART" id="SM00387">
    <property type="entry name" value="HATPase_c"/>
    <property type="match status" value="1"/>
</dbReference>
<dbReference type="CDD" id="cd16922">
    <property type="entry name" value="HATPase_EvgS-ArcB-TorS-like"/>
    <property type="match status" value="1"/>
</dbReference>
<dbReference type="SUPFAM" id="SSF47226">
    <property type="entry name" value="Histidine-containing phosphotransfer domain, HPT domain"/>
    <property type="match status" value="1"/>
</dbReference>
<dbReference type="InterPro" id="IPR005467">
    <property type="entry name" value="His_kinase_dom"/>
</dbReference>
<dbReference type="InterPro" id="IPR036097">
    <property type="entry name" value="HisK_dim/P_sf"/>
</dbReference>
<keyword evidence="12 20" id="KW-1133">Transmembrane helix</keyword>
<organism evidence="24 25">
    <name type="scientific">Aminipila luticellarii</name>
    <dbReference type="NCBI Taxonomy" id="2507160"/>
    <lineage>
        <taxon>Bacteria</taxon>
        <taxon>Bacillati</taxon>
        <taxon>Bacillota</taxon>
        <taxon>Clostridia</taxon>
        <taxon>Peptostreptococcales</taxon>
        <taxon>Anaerovoracaceae</taxon>
        <taxon>Aminipila</taxon>
    </lineage>
</organism>
<dbReference type="PROSITE" id="PS50894">
    <property type="entry name" value="HPT"/>
    <property type="match status" value="1"/>
</dbReference>
<feature type="domain" description="HPt" evidence="23">
    <location>
        <begin position="756"/>
        <end position="853"/>
    </location>
</feature>
<evidence type="ECO:0000256" key="7">
    <source>
        <dbReference type="ARBA" id="ARBA00022553"/>
    </source>
</evidence>
<keyword evidence="14 20" id="KW-0472">Membrane</keyword>
<dbReference type="Pfam" id="PF02518">
    <property type="entry name" value="HATPase_c"/>
    <property type="match status" value="1"/>
</dbReference>
<dbReference type="SUPFAM" id="SSF55874">
    <property type="entry name" value="ATPase domain of HSP90 chaperone/DNA topoisomerase II/histidine kinase"/>
    <property type="match status" value="1"/>
</dbReference>
<evidence type="ECO:0000256" key="18">
    <source>
        <dbReference type="PROSITE-ProRule" id="PRU00169"/>
    </source>
</evidence>
<dbReference type="InterPro" id="IPR003661">
    <property type="entry name" value="HisK_dim/P_dom"/>
</dbReference>
<evidence type="ECO:0000256" key="3">
    <source>
        <dbReference type="ARBA" id="ARBA00006402"/>
    </source>
</evidence>
<evidence type="ECO:0000256" key="13">
    <source>
        <dbReference type="ARBA" id="ARBA00023012"/>
    </source>
</evidence>
<dbReference type="GO" id="GO:0005886">
    <property type="term" value="C:plasma membrane"/>
    <property type="evidence" value="ECO:0007669"/>
    <property type="project" value="UniProtKB-SubCell"/>
</dbReference>
<evidence type="ECO:0000256" key="14">
    <source>
        <dbReference type="ARBA" id="ARBA00023136"/>
    </source>
</evidence>
<reference evidence="24 25" key="1">
    <citation type="submission" date="2019-01" db="EMBL/GenBank/DDBJ databases">
        <title>Draft genomes of a novel of Aminipila strains.</title>
        <authorList>
            <person name="Ma S."/>
        </authorList>
    </citation>
    <scope>NUCLEOTIDE SEQUENCE [LARGE SCALE GENOMIC DNA]</scope>
    <source>
        <strain evidence="25">JN-39</strain>
    </source>
</reference>
<name>A0A410PUD2_9FIRM</name>
<comment type="catalytic activity">
    <reaction evidence="1">
        <text>ATP + protein L-histidine = ADP + protein N-phospho-L-histidine.</text>
        <dbReference type="EC" id="2.7.13.3"/>
    </reaction>
</comment>
<sequence length="942" mass="106242">MKRSGMSVQKKFIIIVCSICLACITLTSFIGYSAASGELKAKSTENAVILASDYANQIDNWIWEKAVFLNTVAESVILVDNLDRKYLHTYFNQILKNSNPDHSIYDLFFQYPDSNMVCATDFVPDGSMDYTQRKWYTTPTTTHKLSVQTAYKDTDTGREIITISREIVINGKLEGVLAVDIFVDQMIDTINAMEVPADSYGFLLDNENGLVVHPNEDYGYVDNAPNSLQNLRGNPYGKLIDQIESGTDSKKLLWIRDYDGKKRAFFISDVACCGWHVGIAIAESAWAKDVKNLLIEFAVIMAVLCFGISILSISVVVKALLKPVSMAESASQAKSDFLANMSHEIRTPINAMLGMNELILRETLNENIEKYALNIRNAGKMLLSLVNDILDFSKIESGKMEITPIDYELSSMLSDLINMTATKIEEKGLSLKLDIAPDIPHRLWGDERKLTQIIGNLLTNAVKYTKQGSVTLRVNWKEKDSNHIQLIAEIEDTGVGIKAEELNLLFISFTRLDTEKNRSIEGTGLGLNITKSLLEMMEGTLSVKSVYGKGSVFTASVPQKVVSREGIGDFQEKYEQSVAQRKHYRESFIAPEGKILIVDDNAMNLAVVTGLLKNTELKIDTASSGKECLDKIAKNVYHLIFMDHMMPDMDGIETFERMKSMSNNLCEAVPVIALTANAISNAKKMYLDYGFTDYISKPIEGSKLERILIKYLPSELVHETSEWEKRDIQSNVPVLLDDRLGDYINAKMGLFYSGEDATNYHMILKIYRDMGSESIEKIQAAYDTENWTLYTTLLHALKSTSLGIGAEVLAEKARLLESAGKSPDKVYILHNHAQVVELYKKVLLDITEYLDKLERKQGCKDRKEKLSEREIQKELLKKRLMELDEKISDFEMIQAQKILGELSNRAYQGERLNPYITDICKKLDDFEYEEAKKAIHSLIKQL</sequence>
<dbReference type="Proteomes" id="UP000287601">
    <property type="component" value="Chromosome"/>
</dbReference>
<feature type="transmembrane region" description="Helical" evidence="20">
    <location>
        <begin position="297"/>
        <end position="321"/>
    </location>
</feature>
<evidence type="ECO:0000259" key="23">
    <source>
        <dbReference type="PROSITE" id="PS50894"/>
    </source>
</evidence>
<dbReference type="EMBL" id="CP035281">
    <property type="protein sequence ID" value="QAT42535.1"/>
    <property type="molecule type" value="Genomic_DNA"/>
</dbReference>
<dbReference type="Pfam" id="PF02743">
    <property type="entry name" value="dCache_1"/>
    <property type="match status" value="1"/>
</dbReference>
<evidence type="ECO:0000256" key="16">
    <source>
        <dbReference type="ARBA" id="ARBA00074306"/>
    </source>
</evidence>
<dbReference type="SMART" id="SM00388">
    <property type="entry name" value="HisKA"/>
    <property type="match status" value="1"/>
</dbReference>
<comment type="function">
    <text evidence="15">May play the central regulatory role in sporulation. It may be an element of the effector pathway responsible for the activation of sporulation genes in response to nutritional stress. Spo0A may act in concert with spo0H (a sigma factor) to control the expression of some genes that are critical to the sporulation process.</text>
</comment>
<dbReference type="PROSITE" id="PS50109">
    <property type="entry name" value="HIS_KIN"/>
    <property type="match status" value="1"/>
</dbReference>
<dbReference type="Gene3D" id="3.30.565.10">
    <property type="entry name" value="Histidine kinase-like ATPase, C-terminal domain"/>
    <property type="match status" value="1"/>
</dbReference>
<dbReference type="InterPro" id="IPR004358">
    <property type="entry name" value="Sig_transdc_His_kin-like_C"/>
</dbReference>
<evidence type="ECO:0000256" key="1">
    <source>
        <dbReference type="ARBA" id="ARBA00000085"/>
    </source>
</evidence>
<dbReference type="GO" id="GO:0005524">
    <property type="term" value="F:ATP binding"/>
    <property type="evidence" value="ECO:0007669"/>
    <property type="project" value="UniProtKB-KW"/>
</dbReference>
<feature type="domain" description="Response regulatory" evidence="22">
    <location>
        <begin position="594"/>
        <end position="712"/>
    </location>
</feature>
<comment type="similarity">
    <text evidence="3">In the N-terminal section; belongs to the phytochrome family.</text>
</comment>
<evidence type="ECO:0000256" key="6">
    <source>
        <dbReference type="ARBA" id="ARBA00022475"/>
    </source>
</evidence>
<dbReference type="SUPFAM" id="SSF47384">
    <property type="entry name" value="Homodimeric domain of signal transducing histidine kinase"/>
    <property type="match status" value="1"/>
</dbReference>
<dbReference type="AlphaFoldDB" id="A0A410PUD2"/>
<keyword evidence="10" id="KW-0808">Transferase</keyword>
<evidence type="ECO:0000313" key="25">
    <source>
        <dbReference type="Proteomes" id="UP000287601"/>
    </source>
</evidence>
<accession>A0A410PUD2</accession>
<gene>
    <name evidence="24" type="ORF">EQM06_04480</name>
</gene>
<evidence type="ECO:0000256" key="11">
    <source>
        <dbReference type="ARBA" id="ARBA00022840"/>
    </source>
</evidence>
<evidence type="ECO:0000256" key="17">
    <source>
        <dbReference type="PROSITE-ProRule" id="PRU00110"/>
    </source>
</evidence>
<feature type="transmembrane region" description="Helical" evidence="20">
    <location>
        <begin position="12"/>
        <end position="35"/>
    </location>
</feature>
<dbReference type="EC" id="2.7.13.3" evidence="4"/>
<evidence type="ECO:0000256" key="19">
    <source>
        <dbReference type="SAM" id="Coils"/>
    </source>
</evidence>
<evidence type="ECO:0000256" key="8">
    <source>
        <dbReference type="ARBA" id="ARBA00022692"/>
    </source>
</evidence>
<evidence type="ECO:0000256" key="15">
    <source>
        <dbReference type="ARBA" id="ARBA00024867"/>
    </source>
</evidence>
<dbReference type="Pfam" id="PF00512">
    <property type="entry name" value="HisKA"/>
    <property type="match status" value="1"/>
</dbReference>
<dbReference type="SUPFAM" id="SSF52172">
    <property type="entry name" value="CheY-like"/>
    <property type="match status" value="1"/>
</dbReference>
<evidence type="ECO:0000259" key="22">
    <source>
        <dbReference type="PROSITE" id="PS50110"/>
    </source>
</evidence>
<dbReference type="InterPro" id="IPR033479">
    <property type="entry name" value="dCache_1"/>
</dbReference>
<keyword evidence="8 20" id="KW-0812">Transmembrane</keyword>
<dbReference type="CDD" id="cd18774">
    <property type="entry name" value="PDC2_HK_sensor"/>
    <property type="match status" value="1"/>
</dbReference>
<evidence type="ECO:0000313" key="24">
    <source>
        <dbReference type="EMBL" id="QAT42535.1"/>
    </source>
</evidence>
<keyword evidence="19" id="KW-0175">Coiled coil</keyword>
<dbReference type="InterPro" id="IPR036641">
    <property type="entry name" value="HPT_dom_sf"/>
</dbReference>
<dbReference type="InterPro" id="IPR036890">
    <property type="entry name" value="HATPase_C_sf"/>
</dbReference>
<evidence type="ECO:0000259" key="21">
    <source>
        <dbReference type="PROSITE" id="PS50109"/>
    </source>
</evidence>
<evidence type="ECO:0000256" key="9">
    <source>
        <dbReference type="ARBA" id="ARBA00022741"/>
    </source>
</evidence>
<protein>
    <recommendedName>
        <fullName evidence="16">Circadian input-output histidine kinase CikA</fullName>
        <ecNumber evidence="4">2.7.13.3</ecNumber>
    </recommendedName>
    <alternativeName>
        <fullName evidence="5">Stage 0 sporulation protein A homolog</fullName>
    </alternativeName>
</protein>
<feature type="coiled-coil region" evidence="19">
    <location>
        <begin position="866"/>
        <end position="893"/>
    </location>
</feature>
<evidence type="ECO:0000256" key="4">
    <source>
        <dbReference type="ARBA" id="ARBA00012438"/>
    </source>
</evidence>
<keyword evidence="25" id="KW-1185">Reference proteome</keyword>
<feature type="modified residue" description="4-aspartylphosphate" evidence="18">
    <location>
        <position position="643"/>
    </location>
</feature>
<comment type="subcellular location">
    <subcellularLocation>
        <location evidence="2">Cell membrane</location>
        <topology evidence="2">Multi-pass membrane protein</topology>
    </subcellularLocation>
</comment>
<dbReference type="CDD" id="cd12913">
    <property type="entry name" value="PDC1_MCP_like"/>
    <property type="match status" value="1"/>
</dbReference>
<keyword evidence="7 18" id="KW-0597">Phosphoprotein</keyword>